<evidence type="ECO:0000313" key="20">
    <source>
        <dbReference type="Proteomes" id="UP000472262"/>
    </source>
</evidence>
<accession>A0A672Q9H1</accession>
<comment type="subcellular location">
    <subcellularLocation>
        <location evidence="3">Cytoplasm</location>
        <location evidence="3">Cell cortex</location>
    </subcellularLocation>
    <subcellularLocation>
        <location evidence="2">Cytoplasm</location>
        <location evidence="2">Cytoskeleton</location>
    </subcellularLocation>
    <subcellularLocation>
        <location evidence="1">Nucleus</location>
    </subcellularLocation>
</comment>
<evidence type="ECO:0000256" key="8">
    <source>
        <dbReference type="ARBA" id="ARBA00022776"/>
    </source>
</evidence>
<keyword evidence="6" id="KW-0597">Phosphoprotein</keyword>
<keyword evidence="7" id="KW-0132">Cell division</keyword>
<dbReference type="Gene3D" id="3.10.20.90">
    <property type="entry name" value="Phosphatidylinositol 3-kinase Catalytic Subunit, Chain A, domain 1"/>
    <property type="match status" value="1"/>
</dbReference>
<evidence type="ECO:0000313" key="19">
    <source>
        <dbReference type="Ensembl" id="ENSSGRP00000071386.1"/>
    </source>
</evidence>
<dbReference type="FunFam" id="1.20.80.10:FF:000001">
    <property type="entry name" value="Erythrocyte membrane protein band 4.1"/>
    <property type="match status" value="1"/>
</dbReference>
<dbReference type="AlphaFoldDB" id="A0A672Q9H1"/>
<organism evidence="19 20">
    <name type="scientific">Sinocyclocheilus grahami</name>
    <name type="common">Dianchi golden-line fish</name>
    <name type="synonym">Barbus grahami</name>
    <dbReference type="NCBI Taxonomy" id="75366"/>
    <lineage>
        <taxon>Eukaryota</taxon>
        <taxon>Metazoa</taxon>
        <taxon>Chordata</taxon>
        <taxon>Craniata</taxon>
        <taxon>Vertebrata</taxon>
        <taxon>Euteleostomi</taxon>
        <taxon>Actinopterygii</taxon>
        <taxon>Neopterygii</taxon>
        <taxon>Teleostei</taxon>
        <taxon>Ostariophysi</taxon>
        <taxon>Cypriniformes</taxon>
        <taxon>Cyprinidae</taxon>
        <taxon>Cyprininae</taxon>
        <taxon>Sinocyclocheilus</taxon>
    </lineage>
</organism>
<dbReference type="PRINTS" id="PR00661">
    <property type="entry name" value="ERMFAMILY"/>
</dbReference>
<dbReference type="Pfam" id="PF08736">
    <property type="entry name" value="FA"/>
    <property type="match status" value="1"/>
</dbReference>
<reference evidence="19" key="2">
    <citation type="submission" date="2025-09" db="UniProtKB">
        <authorList>
            <consortium name="Ensembl"/>
        </authorList>
    </citation>
    <scope>IDENTIFICATION</scope>
</reference>
<evidence type="ECO:0000256" key="12">
    <source>
        <dbReference type="ARBA" id="ARBA00023242"/>
    </source>
</evidence>
<feature type="compositionally biased region" description="Acidic residues" evidence="17">
    <location>
        <begin position="160"/>
        <end position="170"/>
    </location>
</feature>
<keyword evidence="9" id="KW-0112">Calmodulin-binding</keyword>
<dbReference type="SUPFAM" id="SSF54236">
    <property type="entry name" value="Ubiquitin-like"/>
    <property type="match status" value="1"/>
</dbReference>
<dbReference type="GO" id="GO:0051301">
    <property type="term" value="P:cell division"/>
    <property type="evidence" value="ECO:0007669"/>
    <property type="project" value="UniProtKB-KW"/>
</dbReference>
<evidence type="ECO:0000256" key="14">
    <source>
        <dbReference type="ARBA" id="ARBA00023658"/>
    </source>
</evidence>
<evidence type="ECO:0000256" key="2">
    <source>
        <dbReference type="ARBA" id="ARBA00004245"/>
    </source>
</evidence>
<dbReference type="PRINTS" id="PR00935">
    <property type="entry name" value="BAND41"/>
</dbReference>
<dbReference type="Pfam" id="PF09379">
    <property type="entry name" value="FERM_N"/>
    <property type="match status" value="1"/>
</dbReference>
<dbReference type="GO" id="GO:0005634">
    <property type="term" value="C:nucleus"/>
    <property type="evidence" value="ECO:0007669"/>
    <property type="project" value="UniProtKB-SubCell"/>
</dbReference>
<evidence type="ECO:0000256" key="3">
    <source>
        <dbReference type="ARBA" id="ARBA00004544"/>
    </source>
</evidence>
<dbReference type="Ensembl" id="ENSSGRT00000076041.1">
    <property type="protein sequence ID" value="ENSSGRP00000071386.1"/>
    <property type="gene ID" value="ENSSGRG00000036049.1"/>
</dbReference>
<dbReference type="GO" id="GO:0031032">
    <property type="term" value="P:actomyosin structure organization"/>
    <property type="evidence" value="ECO:0007669"/>
    <property type="project" value="TreeGrafter"/>
</dbReference>
<evidence type="ECO:0000256" key="1">
    <source>
        <dbReference type="ARBA" id="ARBA00004123"/>
    </source>
</evidence>
<dbReference type="InterPro" id="IPR018979">
    <property type="entry name" value="FERM_N"/>
</dbReference>
<dbReference type="PROSITE" id="PS50057">
    <property type="entry name" value="FERM_3"/>
    <property type="match status" value="1"/>
</dbReference>
<dbReference type="Pfam" id="PF09380">
    <property type="entry name" value="FERM_C"/>
    <property type="match status" value="1"/>
</dbReference>
<dbReference type="FunFam" id="2.30.29.30:FF:000001">
    <property type="entry name" value="Erythrocyte membrane protein band 4.1"/>
    <property type="match status" value="1"/>
</dbReference>
<dbReference type="InterPro" id="IPR019749">
    <property type="entry name" value="Band_41_domain"/>
</dbReference>
<keyword evidence="11" id="KW-0206">Cytoskeleton</keyword>
<evidence type="ECO:0000256" key="5">
    <source>
        <dbReference type="ARBA" id="ARBA00022490"/>
    </source>
</evidence>
<feature type="domain" description="FERM" evidence="18">
    <location>
        <begin position="184"/>
        <end position="466"/>
    </location>
</feature>
<dbReference type="GO" id="GO:0005938">
    <property type="term" value="C:cell cortex"/>
    <property type="evidence" value="ECO:0007669"/>
    <property type="project" value="UniProtKB-SubCell"/>
</dbReference>
<dbReference type="PANTHER" id="PTHR23280:SF12">
    <property type="entry name" value="PROTEIN 4.1"/>
    <property type="match status" value="1"/>
</dbReference>
<feature type="compositionally biased region" description="Low complexity" evidence="17">
    <location>
        <begin position="535"/>
        <end position="544"/>
    </location>
</feature>
<dbReference type="InterPro" id="IPR019748">
    <property type="entry name" value="FERM_central"/>
</dbReference>
<keyword evidence="5" id="KW-0963">Cytoplasm</keyword>
<dbReference type="InterPro" id="IPR014352">
    <property type="entry name" value="FERM/acyl-CoA-bd_prot_sf"/>
</dbReference>
<dbReference type="InterPro" id="IPR014847">
    <property type="entry name" value="FA"/>
</dbReference>
<evidence type="ECO:0000256" key="11">
    <source>
        <dbReference type="ARBA" id="ARBA00023212"/>
    </source>
</evidence>
<dbReference type="SMART" id="SM01196">
    <property type="entry name" value="FERM_C"/>
    <property type="match status" value="1"/>
</dbReference>
<dbReference type="InterPro" id="IPR000798">
    <property type="entry name" value="Ez/rad/moesin-like"/>
</dbReference>
<dbReference type="CDD" id="cd14473">
    <property type="entry name" value="FERM_B-lobe"/>
    <property type="match status" value="1"/>
</dbReference>
<feature type="compositionally biased region" description="Polar residues" evidence="17">
    <location>
        <begin position="123"/>
        <end position="134"/>
    </location>
</feature>
<keyword evidence="20" id="KW-1185">Reference proteome</keyword>
<feature type="region of interest" description="Disordered" evidence="17">
    <location>
        <begin position="1"/>
        <end position="178"/>
    </location>
</feature>
<dbReference type="FunFam" id="3.10.20.90:FF:000458">
    <property type="entry name" value="Erythrocyte membrane protein band 4.1a"/>
    <property type="match status" value="1"/>
</dbReference>
<dbReference type="InterPro" id="IPR019747">
    <property type="entry name" value="FERM_CS"/>
</dbReference>
<keyword evidence="10" id="KW-0009">Actin-binding</keyword>
<dbReference type="SMART" id="SM00295">
    <property type="entry name" value="B41"/>
    <property type="match status" value="1"/>
</dbReference>
<dbReference type="Pfam" id="PF00373">
    <property type="entry name" value="FERM_M"/>
    <property type="match status" value="1"/>
</dbReference>
<evidence type="ECO:0000256" key="9">
    <source>
        <dbReference type="ARBA" id="ARBA00022860"/>
    </source>
</evidence>
<reference evidence="19" key="1">
    <citation type="submission" date="2025-08" db="UniProtKB">
        <authorList>
            <consortium name="Ensembl"/>
        </authorList>
    </citation>
    <scope>IDENTIFICATION</scope>
</reference>
<dbReference type="InterPro" id="IPR008379">
    <property type="entry name" value="Band_4.1_C"/>
</dbReference>
<dbReference type="PROSITE" id="PS00661">
    <property type="entry name" value="FERM_2"/>
    <property type="match status" value="1"/>
</dbReference>
<dbReference type="SMART" id="SM01195">
    <property type="entry name" value="FA"/>
    <property type="match status" value="1"/>
</dbReference>
<feature type="compositionally biased region" description="Low complexity" evidence="17">
    <location>
        <begin position="26"/>
        <end position="41"/>
    </location>
</feature>
<feature type="compositionally biased region" description="Basic and acidic residues" evidence="17">
    <location>
        <begin position="136"/>
        <end position="159"/>
    </location>
</feature>
<dbReference type="GO" id="GO:0005886">
    <property type="term" value="C:plasma membrane"/>
    <property type="evidence" value="ECO:0007669"/>
    <property type="project" value="TreeGrafter"/>
</dbReference>
<dbReference type="Gene3D" id="1.20.80.10">
    <property type="match status" value="1"/>
</dbReference>
<dbReference type="PIRSF" id="PIRSF002304">
    <property type="entry name" value="Membrane_skeletal_4_1"/>
    <property type="match status" value="1"/>
</dbReference>
<dbReference type="GO" id="GO:0005198">
    <property type="term" value="F:structural molecule activity"/>
    <property type="evidence" value="ECO:0007669"/>
    <property type="project" value="InterPro"/>
</dbReference>
<proteinExistence type="predicted"/>
<protein>
    <recommendedName>
        <fullName evidence="14">Protein 4.1</fullName>
    </recommendedName>
    <alternativeName>
        <fullName evidence="15">Band 4.1</fullName>
    </alternativeName>
    <alternativeName>
        <fullName evidence="16">Erythrocyte membrane protein band 4.1</fullName>
    </alternativeName>
</protein>
<keyword evidence="12" id="KW-0539">Nucleus</keyword>
<evidence type="ECO:0000256" key="7">
    <source>
        <dbReference type="ARBA" id="ARBA00022618"/>
    </source>
</evidence>
<dbReference type="InterPro" id="IPR011993">
    <property type="entry name" value="PH-like_dom_sf"/>
</dbReference>
<dbReference type="GO" id="GO:0005516">
    <property type="term" value="F:calmodulin binding"/>
    <property type="evidence" value="ECO:0007669"/>
    <property type="project" value="UniProtKB-KW"/>
</dbReference>
<dbReference type="CDD" id="cd13184">
    <property type="entry name" value="FERM_C_4_1_family"/>
    <property type="match status" value="1"/>
</dbReference>
<feature type="region of interest" description="Disordered" evidence="17">
    <location>
        <begin position="490"/>
        <end position="584"/>
    </location>
</feature>
<evidence type="ECO:0000259" key="18">
    <source>
        <dbReference type="PROSITE" id="PS50057"/>
    </source>
</evidence>
<dbReference type="InterPro" id="IPR018980">
    <property type="entry name" value="FERM_PH-like_C"/>
</dbReference>
<evidence type="ECO:0000256" key="13">
    <source>
        <dbReference type="ARBA" id="ARBA00023306"/>
    </source>
</evidence>
<evidence type="ECO:0000256" key="6">
    <source>
        <dbReference type="ARBA" id="ARBA00022553"/>
    </source>
</evidence>
<dbReference type="SUPFAM" id="SSF50729">
    <property type="entry name" value="PH domain-like"/>
    <property type="match status" value="1"/>
</dbReference>
<dbReference type="InterPro" id="IPR029071">
    <property type="entry name" value="Ubiquitin-like_domsf"/>
</dbReference>
<dbReference type="Pfam" id="PF05902">
    <property type="entry name" value="4_1_CTD"/>
    <property type="match status" value="1"/>
</dbReference>
<dbReference type="PANTHER" id="PTHR23280">
    <property type="entry name" value="4.1 G PROTEIN"/>
    <property type="match status" value="1"/>
</dbReference>
<dbReference type="GO" id="GO:0003779">
    <property type="term" value="F:actin binding"/>
    <property type="evidence" value="ECO:0007669"/>
    <property type="project" value="UniProtKB-KW"/>
</dbReference>
<dbReference type="Proteomes" id="UP000472262">
    <property type="component" value="Unassembled WGS sequence"/>
</dbReference>
<evidence type="ECO:0000256" key="17">
    <source>
        <dbReference type="SAM" id="MobiDB-lite"/>
    </source>
</evidence>
<dbReference type="InterPro" id="IPR035963">
    <property type="entry name" value="FERM_2"/>
</dbReference>
<keyword evidence="8" id="KW-0498">Mitosis</keyword>
<evidence type="ECO:0000256" key="16">
    <source>
        <dbReference type="ARBA" id="ARBA00032586"/>
    </source>
</evidence>
<sequence length="712" mass="80010">MTTDEAESVHKKQVCEQQQEEEDPAAQEPGPADTAQDSPSGTSPPPGGSEEEQQLKPRQRTSTGRGLSRLFSSFLKRRSQCSEGEGVETERAREKNSQEEPKAPIADPEPELRIEGDVALDQHSVSSAENQQIVADQKEDAELESVKEEGEKEEEKQEENMVEEEEEEEEEGKKQKASRRPRIMHCKVKLLDDSLFECELEKHAKGQDLFAKVCDHLNLLEKDYYGLAIWETPTIKTWLDFTKEIRRQVQGEYNYDFTFNVKFYPPDPAQLSEDITRYYLCLQLRKDIKNGCLPCSFVTLALLGSYALQSELGEYDPEVHGTDYAKELQLIPGQTKELEEKVMELHRTYRSMSPAQADMMFLENAKKLAMYGVDLHQAKDLDGVDIMLGVCSSGLMVYKDKLRINRFPWPKVLKVSYKRSSFFIKIRPSDLEHYESAIGFKLPNYKAAKKLWKVCVEHHTFFRLTSTEAATTPRKFLALGSKFRYSGRTQAQTRQASSVIDRPAPHFQRSASKRASRSLDGAMVSTPDKNARPVSAPIISPISPGDMAPSPVASAAHTDRKEMSTPTGRPRSTERKSEVKSPVVKTKTITISDVTNSLRSEIASKDIPIVHTETKTITYESAQVSRGESGMLLSAQTITSETVSTTTTTQITKTVKGGISETRIEKRIVITGDTEIDHDKALAQAIKEAKEQHPDMSVTKVVVHQETEITPE</sequence>
<dbReference type="SUPFAM" id="SSF47031">
    <property type="entry name" value="Second domain of FERM"/>
    <property type="match status" value="1"/>
</dbReference>
<evidence type="ECO:0000256" key="4">
    <source>
        <dbReference type="ARBA" id="ARBA00022448"/>
    </source>
</evidence>
<dbReference type="GO" id="GO:0005856">
    <property type="term" value="C:cytoskeleton"/>
    <property type="evidence" value="ECO:0007669"/>
    <property type="project" value="UniProtKB-SubCell"/>
</dbReference>
<evidence type="ECO:0000256" key="10">
    <source>
        <dbReference type="ARBA" id="ARBA00023203"/>
    </source>
</evidence>
<keyword evidence="4" id="KW-0813">Transport</keyword>
<name>A0A672Q9H1_SINGR</name>
<dbReference type="Gene3D" id="2.30.29.30">
    <property type="entry name" value="Pleckstrin-homology domain (PH domain)/Phosphotyrosine-binding domain (PTB)"/>
    <property type="match status" value="1"/>
</dbReference>
<dbReference type="InterPro" id="IPR000299">
    <property type="entry name" value="FERM_domain"/>
</dbReference>
<feature type="compositionally biased region" description="Low complexity" evidence="17">
    <location>
        <begin position="64"/>
        <end position="74"/>
    </location>
</feature>
<evidence type="ECO:0000256" key="15">
    <source>
        <dbReference type="ARBA" id="ARBA00030419"/>
    </source>
</evidence>
<gene>
    <name evidence="19" type="primary">LOC107569307</name>
</gene>
<dbReference type="PROSITE" id="PS00660">
    <property type="entry name" value="FERM_1"/>
    <property type="match status" value="1"/>
</dbReference>
<feature type="compositionally biased region" description="Basic and acidic residues" evidence="17">
    <location>
        <begin position="88"/>
        <end position="102"/>
    </location>
</feature>
<keyword evidence="13" id="KW-0131">Cell cycle</keyword>